<dbReference type="PANTHER" id="PTHR25465">
    <property type="entry name" value="B-BOX DOMAIN CONTAINING"/>
    <property type="match status" value="1"/>
</dbReference>
<dbReference type="CDD" id="cd19769">
    <property type="entry name" value="Bbox2_TRIM16-like"/>
    <property type="match status" value="1"/>
</dbReference>
<evidence type="ECO:0008006" key="9">
    <source>
        <dbReference type="Google" id="ProtNLM"/>
    </source>
</evidence>
<keyword evidence="2 4" id="KW-0863">Zinc-finger</keyword>
<evidence type="ECO:0000313" key="7">
    <source>
        <dbReference type="Ensembl" id="ENSCCRP00020045906.1"/>
    </source>
</evidence>
<organism evidence="7 8">
    <name type="scientific">Cyprinus carpio</name>
    <name type="common">Common carp</name>
    <dbReference type="NCBI Taxonomy" id="7962"/>
    <lineage>
        <taxon>Eukaryota</taxon>
        <taxon>Metazoa</taxon>
        <taxon>Chordata</taxon>
        <taxon>Craniata</taxon>
        <taxon>Vertebrata</taxon>
        <taxon>Euteleostomi</taxon>
        <taxon>Actinopterygii</taxon>
        <taxon>Neopterygii</taxon>
        <taxon>Teleostei</taxon>
        <taxon>Ostariophysi</taxon>
        <taxon>Cypriniformes</taxon>
        <taxon>Cyprinidae</taxon>
        <taxon>Cyprininae</taxon>
        <taxon>Cyprinus</taxon>
    </lineage>
</organism>
<dbReference type="InterPro" id="IPR000315">
    <property type="entry name" value="Znf_B-box"/>
</dbReference>
<dbReference type="Ensembl" id="ENSCCRT00020050067.1">
    <property type="protein sequence ID" value="ENSCCRP00020045906.1"/>
    <property type="gene ID" value="ENSCCRG00020020440.1"/>
</dbReference>
<evidence type="ECO:0000313" key="8">
    <source>
        <dbReference type="Proteomes" id="UP000694701"/>
    </source>
</evidence>
<keyword evidence="1" id="KW-0479">Metal-binding</keyword>
<dbReference type="Pfam" id="PF00643">
    <property type="entry name" value="zf-B_box"/>
    <property type="match status" value="1"/>
</dbReference>
<dbReference type="Gene3D" id="3.30.40.10">
    <property type="entry name" value="Zinc/RING finger domain, C3HC4 (zinc finger)"/>
    <property type="match status" value="1"/>
</dbReference>
<dbReference type="SMART" id="SM00336">
    <property type="entry name" value="BBOX"/>
    <property type="match status" value="1"/>
</dbReference>
<dbReference type="PANTHER" id="PTHR25465:SF32">
    <property type="entry name" value="BLOODTHIRSTY-RELATED GENE FAMILY, MEMBER 16 ISOFORM X1-RELATED"/>
    <property type="match status" value="1"/>
</dbReference>
<dbReference type="InterPro" id="IPR051051">
    <property type="entry name" value="E3_ubiq-ligase_TRIM/RNF"/>
</dbReference>
<dbReference type="SUPFAM" id="SSF57850">
    <property type="entry name" value="RING/U-box"/>
    <property type="match status" value="1"/>
</dbReference>
<accession>A0A8C2ETW5</accession>
<dbReference type="GO" id="GO:0008270">
    <property type="term" value="F:zinc ion binding"/>
    <property type="evidence" value="ECO:0007669"/>
    <property type="project" value="UniProtKB-KW"/>
</dbReference>
<dbReference type="InterPro" id="IPR013083">
    <property type="entry name" value="Znf_RING/FYVE/PHD"/>
</dbReference>
<name>A0A8C2ETW5_CYPCA</name>
<dbReference type="InterPro" id="IPR001841">
    <property type="entry name" value="Znf_RING"/>
</dbReference>
<sequence length="250" mass="28539">TAGDSSDCSVSLRVTHFEIQCSVCLDVFTDPVSTPCGHNFCKICLNKCWDNSQTCGCPDYHYKKKIPEKTTEVLCDICEERKLKALKSCLVCQSSYCESHLERHLRVTRLQKHKLMDPVSNLENYICQKHERPLDLFCRDDQTCVCSICSVKDHKNHNTVPIEEESQEKKVEVTKNCFKGGHMMRFQIFLSLWSVTSSCCIKWSPARGSHMWLPQAQGTLLHRILLPRHSQAAHFCSLKAAVCDAVSLRK</sequence>
<evidence type="ECO:0000256" key="4">
    <source>
        <dbReference type="PROSITE-ProRule" id="PRU00024"/>
    </source>
</evidence>
<dbReference type="PROSITE" id="PS50119">
    <property type="entry name" value="ZF_BBOX"/>
    <property type="match status" value="1"/>
</dbReference>
<evidence type="ECO:0000256" key="2">
    <source>
        <dbReference type="ARBA" id="ARBA00022771"/>
    </source>
</evidence>
<keyword evidence="3" id="KW-0862">Zinc</keyword>
<evidence type="ECO:0000259" key="6">
    <source>
        <dbReference type="PROSITE" id="PS50119"/>
    </source>
</evidence>
<dbReference type="Gene3D" id="4.10.830.40">
    <property type="match status" value="1"/>
</dbReference>
<protein>
    <recommendedName>
        <fullName evidence="9">Tripartite motif-containing protein 47</fullName>
    </recommendedName>
</protein>
<evidence type="ECO:0000256" key="1">
    <source>
        <dbReference type="ARBA" id="ARBA00022723"/>
    </source>
</evidence>
<feature type="domain" description="RING-type" evidence="5">
    <location>
        <begin position="21"/>
        <end position="58"/>
    </location>
</feature>
<dbReference type="Gene3D" id="3.30.160.60">
    <property type="entry name" value="Classic Zinc Finger"/>
    <property type="match status" value="1"/>
</dbReference>
<dbReference type="AlphaFoldDB" id="A0A8C2ETW5"/>
<dbReference type="SMART" id="SM00184">
    <property type="entry name" value="RING"/>
    <property type="match status" value="1"/>
</dbReference>
<evidence type="ECO:0000256" key="3">
    <source>
        <dbReference type="ARBA" id="ARBA00022833"/>
    </source>
</evidence>
<dbReference type="Proteomes" id="UP000694701">
    <property type="component" value="Unplaced"/>
</dbReference>
<dbReference type="InterPro" id="IPR017907">
    <property type="entry name" value="Znf_RING_CS"/>
</dbReference>
<dbReference type="InterPro" id="IPR027370">
    <property type="entry name" value="Znf-RING_euk"/>
</dbReference>
<dbReference type="PROSITE" id="PS00518">
    <property type="entry name" value="ZF_RING_1"/>
    <property type="match status" value="1"/>
</dbReference>
<proteinExistence type="predicted"/>
<evidence type="ECO:0000259" key="5">
    <source>
        <dbReference type="PROSITE" id="PS50089"/>
    </source>
</evidence>
<dbReference type="PROSITE" id="PS50089">
    <property type="entry name" value="ZF_RING_2"/>
    <property type="match status" value="1"/>
</dbReference>
<reference evidence="7" key="1">
    <citation type="submission" date="2025-08" db="UniProtKB">
        <authorList>
            <consortium name="Ensembl"/>
        </authorList>
    </citation>
    <scope>IDENTIFICATION</scope>
</reference>
<feature type="domain" description="B box-type" evidence="6">
    <location>
        <begin position="122"/>
        <end position="162"/>
    </location>
</feature>
<dbReference type="Pfam" id="PF13445">
    <property type="entry name" value="zf-RING_UBOX"/>
    <property type="match status" value="1"/>
</dbReference>
<dbReference type="SUPFAM" id="SSF57845">
    <property type="entry name" value="B-box zinc-binding domain"/>
    <property type="match status" value="1"/>
</dbReference>